<feature type="compositionally biased region" description="Low complexity" evidence="1">
    <location>
        <begin position="263"/>
        <end position="276"/>
    </location>
</feature>
<feature type="compositionally biased region" description="Basic and acidic residues" evidence="1">
    <location>
        <begin position="342"/>
        <end position="360"/>
    </location>
</feature>
<organism evidence="2 3">
    <name type="scientific">Lodderomyces beijingensis</name>
    <dbReference type="NCBI Taxonomy" id="1775926"/>
    <lineage>
        <taxon>Eukaryota</taxon>
        <taxon>Fungi</taxon>
        <taxon>Dikarya</taxon>
        <taxon>Ascomycota</taxon>
        <taxon>Saccharomycotina</taxon>
        <taxon>Pichiomycetes</taxon>
        <taxon>Debaryomycetaceae</taxon>
        <taxon>Candida/Lodderomyces clade</taxon>
        <taxon>Lodderomyces</taxon>
    </lineage>
</organism>
<feature type="compositionally biased region" description="Basic and acidic residues" evidence="1">
    <location>
        <begin position="590"/>
        <end position="605"/>
    </location>
</feature>
<feature type="compositionally biased region" description="Basic and acidic residues" evidence="1">
    <location>
        <begin position="227"/>
        <end position="262"/>
    </location>
</feature>
<feature type="compositionally biased region" description="Basic and acidic residues" evidence="1">
    <location>
        <begin position="317"/>
        <end position="331"/>
    </location>
</feature>
<feature type="compositionally biased region" description="Basic and acidic residues" evidence="1">
    <location>
        <begin position="424"/>
        <end position="434"/>
    </location>
</feature>
<feature type="compositionally biased region" description="Acidic residues" evidence="1">
    <location>
        <begin position="195"/>
        <end position="211"/>
    </location>
</feature>
<dbReference type="Proteomes" id="UP001497383">
    <property type="component" value="Chromosome 1"/>
</dbReference>
<feature type="compositionally biased region" description="Basic and acidic residues" evidence="1">
    <location>
        <begin position="615"/>
        <end position="631"/>
    </location>
</feature>
<name>A0ABP0ZDX4_9ASCO</name>
<feature type="compositionally biased region" description="Polar residues" evidence="1">
    <location>
        <begin position="292"/>
        <end position="315"/>
    </location>
</feature>
<feature type="region of interest" description="Disordered" evidence="1">
    <location>
        <begin position="415"/>
        <end position="569"/>
    </location>
</feature>
<feature type="region of interest" description="Disordered" evidence="1">
    <location>
        <begin position="109"/>
        <end position="373"/>
    </location>
</feature>
<feature type="compositionally biased region" description="Polar residues" evidence="1">
    <location>
        <begin position="42"/>
        <end position="74"/>
    </location>
</feature>
<feature type="compositionally biased region" description="Low complexity" evidence="1">
    <location>
        <begin position="137"/>
        <end position="154"/>
    </location>
</feature>
<feature type="compositionally biased region" description="Low complexity" evidence="1">
    <location>
        <begin position="472"/>
        <end position="490"/>
    </location>
</feature>
<dbReference type="EMBL" id="OZ022405">
    <property type="protein sequence ID" value="CAK9436031.1"/>
    <property type="molecule type" value="Genomic_DNA"/>
</dbReference>
<keyword evidence="3" id="KW-1185">Reference proteome</keyword>
<proteinExistence type="predicted"/>
<feature type="compositionally biased region" description="Basic and acidic residues" evidence="1">
    <location>
        <begin position="441"/>
        <end position="456"/>
    </location>
</feature>
<feature type="region of interest" description="Disordered" evidence="1">
    <location>
        <begin position="590"/>
        <end position="651"/>
    </location>
</feature>
<accession>A0ABP0ZDX4</accession>
<protein>
    <submittedName>
        <fullName evidence="2">Uncharacterized protein</fullName>
    </submittedName>
</protein>
<sequence>MSLKSSIFNTGNPPGKPPPPRNKKLAPGSSSSARPRPLSPYINGTSKATTPRSSACTTPQPEENNSSAPTSPLNSAAAWDVNELLELFKNDGTLPPILSPTIPEFDLKSEAGDFMSARRQQTDNNVHNNDNDKDNDNTNNSNNNNTHISNSDANTRTDGKIASGSKSTSPQSVSLDRGSESSIRNIGPRPSGSEGSDEEEEEEEEEEEFDENLPVSMLSPTLPAIFDPDRSLKVAPIPRHERDRSAVKEKIRPARPRERNEEPSQSSRAPSSQPTSKPDRRKTTTSRTDSSETNGFNKKSTGNYPPSQANGSKSHASSKEEQEPLLRDKSPPAKVKSPQKSSKGESTTEKKALDTKEEPKPANPPRSTFNSITTKTGVFKWINKSHEPNPKFLVRMVLNNKLKYQRLFGKSLSPLKLSGFGITKQDEGRARDNESVSSSSPRKDTHNTETSLDKKAQANRKNAVDSQSDKTNAIARSASGSSSNSVSHSTENSEDERKIKVQQKSKKVPKIFVHGDASTFVKQQRSKSPEDSTGKAEPSSIAREDSTLSTANTSAETSKEMEDLNQERKRFARYKQAKLKELEEIEKSNKEMEQRLHAREAELKSRSSTLSSNEESGRRSEDRDRDRDRKRSVPPASAQIHGNTTKRAKHRSTFTNQYTQVHHAIQLPDYSHAEAEDVKIKLNDKKKFWQTQARDAQKRVDDLEHAKHATPNDDLLSVVIKIDVILMKMVSCDYDERHKIVSRVLPSERSWMALEKEIGSFISKLRHLIDSTTTGAQVFLQVVKCLMFQTRALVVKRVSQILANVISSYRAKEQGADQTLNLKIIELQVSELGCKRQQEEFFANSQSAYLYDAMEVNFPESWEARLGSWEDVQRDRGRREEFLVSNLKALIGNGFYLPMGVYSNLSEMSDLLFLVTSEFIRNWNKNRDRDRAGSISYRLLSGPSD</sequence>
<dbReference type="GeneID" id="92205793"/>
<feature type="region of interest" description="Disordered" evidence="1">
    <location>
        <begin position="1"/>
        <end position="74"/>
    </location>
</feature>
<feature type="compositionally biased region" description="Low complexity" evidence="1">
    <location>
        <begin position="25"/>
        <end position="40"/>
    </location>
</feature>
<feature type="compositionally biased region" description="Polar residues" evidence="1">
    <location>
        <begin position="547"/>
        <end position="556"/>
    </location>
</feature>
<evidence type="ECO:0000313" key="3">
    <source>
        <dbReference type="Proteomes" id="UP001497383"/>
    </source>
</evidence>
<feature type="compositionally biased region" description="Polar residues" evidence="1">
    <location>
        <begin position="1"/>
        <end position="10"/>
    </location>
</feature>
<evidence type="ECO:0000256" key="1">
    <source>
        <dbReference type="SAM" id="MobiDB-lite"/>
    </source>
</evidence>
<feature type="compositionally biased region" description="Basic residues" evidence="1">
    <location>
        <begin position="500"/>
        <end position="509"/>
    </location>
</feature>
<gene>
    <name evidence="2" type="ORF">LODBEIA_P05970</name>
</gene>
<feature type="compositionally biased region" description="Basic and acidic residues" evidence="1">
    <location>
        <begin position="557"/>
        <end position="569"/>
    </location>
</feature>
<evidence type="ECO:0000313" key="2">
    <source>
        <dbReference type="EMBL" id="CAK9436031.1"/>
    </source>
</evidence>
<dbReference type="RefSeq" id="XP_066827535.1">
    <property type="nucleotide sequence ID" value="XM_066976360.1"/>
</dbReference>
<feature type="compositionally biased region" description="Polar residues" evidence="1">
    <location>
        <begin position="164"/>
        <end position="184"/>
    </location>
</feature>
<reference evidence="2 3" key="1">
    <citation type="submission" date="2024-03" db="EMBL/GenBank/DDBJ databases">
        <authorList>
            <person name="Brejova B."/>
        </authorList>
    </citation>
    <scope>NUCLEOTIDE SEQUENCE [LARGE SCALE GENOMIC DNA]</scope>
    <source>
        <strain evidence="2 3">CBS 14171</strain>
    </source>
</reference>